<dbReference type="InterPro" id="IPR000399">
    <property type="entry name" value="TPP-bd_CS"/>
</dbReference>
<dbReference type="Gene3D" id="3.40.50.970">
    <property type="match status" value="2"/>
</dbReference>
<evidence type="ECO:0000259" key="6">
    <source>
        <dbReference type="Pfam" id="PF02775"/>
    </source>
</evidence>
<feature type="domain" description="Thiamine pyrophosphate enzyme central" evidence="5">
    <location>
        <begin position="206"/>
        <end position="342"/>
    </location>
</feature>
<evidence type="ECO:0000256" key="4">
    <source>
        <dbReference type="RuleBase" id="RU362132"/>
    </source>
</evidence>
<name>B9KZA7_THERP</name>
<dbReference type="RefSeq" id="WP_012642206.1">
    <property type="nucleotide sequence ID" value="NC_011959.1"/>
</dbReference>
<dbReference type="Pfam" id="PF02776">
    <property type="entry name" value="TPP_enzyme_N"/>
    <property type="match status" value="1"/>
</dbReference>
<protein>
    <submittedName>
        <fullName evidence="8">Putative acetolactate synthase large subunit</fullName>
    </submittedName>
</protein>
<dbReference type="GO" id="GO:0003984">
    <property type="term" value="F:acetolactate synthase activity"/>
    <property type="evidence" value="ECO:0007669"/>
    <property type="project" value="TreeGrafter"/>
</dbReference>
<dbReference type="GO" id="GO:0009097">
    <property type="term" value="P:isoleucine biosynthetic process"/>
    <property type="evidence" value="ECO:0007669"/>
    <property type="project" value="TreeGrafter"/>
</dbReference>
<evidence type="ECO:0000313" key="9">
    <source>
        <dbReference type="Proteomes" id="UP000000447"/>
    </source>
</evidence>
<dbReference type="InterPro" id="IPR029035">
    <property type="entry name" value="DHS-like_NAD/FAD-binding_dom"/>
</dbReference>
<evidence type="ECO:0000256" key="2">
    <source>
        <dbReference type="ARBA" id="ARBA00007812"/>
    </source>
</evidence>
<dbReference type="Proteomes" id="UP000000447">
    <property type="component" value="Chromosome"/>
</dbReference>
<keyword evidence="3 4" id="KW-0786">Thiamine pyrophosphate</keyword>
<keyword evidence="9" id="KW-1185">Reference proteome</keyword>
<dbReference type="InterPro" id="IPR029061">
    <property type="entry name" value="THDP-binding"/>
</dbReference>
<comment type="cofactor">
    <cofactor evidence="1">
        <name>thiamine diphosphate</name>
        <dbReference type="ChEBI" id="CHEBI:58937"/>
    </cofactor>
</comment>
<evidence type="ECO:0000259" key="7">
    <source>
        <dbReference type="Pfam" id="PF02776"/>
    </source>
</evidence>
<evidence type="ECO:0000256" key="1">
    <source>
        <dbReference type="ARBA" id="ARBA00001964"/>
    </source>
</evidence>
<dbReference type="InterPro" id="IPR012000">
    <property type="entry name" value="Thiamin_PyroP_enz_cen_dom"/>
</dbReference>
<dbReference type="InterPro" id="IPR011766">
    <property type="entry name" value="TPP_enzyme_TPP-bd"/>
</dbReference>
<dbReference type="CDD" id="cd00568">
    <property type="entry name" value="TPP_enzymes"/>
    <property type="match status" value="1"/>
</dbReference>
<dbReference type="SUPFAM" id="SSF52518">
    <property type="entry name" value="Thiamin diphosphate-binding fold (THDP-binding)"/>
    <property type="match status" value="2"/>
</dbReference>
<feature type="domain" description="Thiamine pyrophosphate enzyme N-terminal TPP-binding" evidence="7">
    <location>
        <begin position="19"/>
        <end position="136"/>
    </location>
</feature>
<dbReference type="CDD" id="cd07035">
    <property type="entry name" value="TPP_PYR_POX_like"/>
    <property type="match status" value="1"/>
</dbReference>
<dbReference type="AlphaFoldDB" id="B9KZA7"/>
<evidence type="ECO:0000313" key="8">
    <source>
        <dbReference type="EMBL" id="ACM04708.1"/>
    </source>
</evidence>
<feature type="domain" description="Thiamine pyrophosphate enzyme TPP-binding" evidence="6">
    <location>
        <begin position="404"/>
        <end position="545"/>
    </location>
</feature>
<dbReference type="GO" id="GO:0030976">
    <property type="term" value="F:thiamine pyrophosphate binding"/>
    <property type="evidence" value="ECO:0007669"/>
    <property type="project" value="InterPro"/>
</dbReference>
<dbReference type="eggNOG" id="COG0028">
    <property type="taxonomic scope" value="Bacteria"/>
</dbReference>
<dbReference type="GO" id="GO:0050660">
    <property type="term" value="F:flavin adenine dinucleotide binding"/>
    <property type="evidence" value="ECO:0007669"/>
    <property type="project" value="TreeGrafter"/>
</dbReference>
<dbReference type="Pfam" id="PF00205">
    <property type="entry name" value="TPP_enzyme_M"/>
    <property type="match status" value="1"/>
</dbReference>
<dbReference type="STRING" id="309801.trd_0821"/>
<sequence length="551" mass="59869">MNSVEIPAIPSVKRERQETGAEALVRALEANGVDVVFTIPGVHTLDLYAALERSQIRTVLPRHEQGAGYMADGYARASGRVGVAITVTGPGLTNIVTPIAEAFADSSRVLVISTCLDRPYLGHLDGRLHEMTDQLAVVRPIVKWAHRVMSAAEIRSAVAEAFRQLYDGRPRPVYLEVPLDVLRERTAMSDPLVIAVPPAKPDDHLLDRAAQLLADANRVFVLAGGGAVSERSSQLLSQLASAIGAVVSTTVTGKGAIPDDHPLAIGAFGYRWMPDNPVSELMRGSDVTIAIGTGLGARTTAEGTMPLPSPLIHIDIDPLEFHRRYPAAVALRADCAEALAGLLERIEAGFRPRSRWEPWEIESVRQQLLSVTDDSARRYQPWLIALRRALPRDAFTAHDMTMVCYEAVRAFPVYVPRTYAFPRGFGTLGSALPMAIGAKYARPDRPAVAICGDGGIQFTVQELGTLAQYRLPVIVVVFDDRSHTAVKRAMLQAGVRPRDVDLVNPDFVELAQSYKLNAIRVSDPAELERAASQAVVDTSPWLIHVMLGTEA</sequence>
<evidence type="ECO:0000259" key="5">
    <source>
        <dbReference type="Pfam" id="PF00205"/>
    </source>
</evidence>
<dbReference type="Gene3D" id="3.40.50.1220">
    <property type="entry name" value="TPP-binding domain"/>
    <property type="match status" value="1"/>
</dbReference>
<reference evidence="8 9" key="1">
    <citation type="journal article" date="2009" name="PLoS ONE">
        <title>Complete genome sequence of the aerobic CO-oxidizing thermophile Thermomicrobium roseum.</title>
        <authorList>
            <person name="Wu D."/>
            <person name="Raymond J."/>
            <person name="Wu M."/>
            <person name="Chatterji S."/>
            <person name="Ren Q."/>
            <person name="Graham J.E."/>
            <person name="Bryant D.A."/>
            <person name="Robb F."/>
            <person name="Colman A."/>
            <person name="Tallon L.J."/>
            <person name="Badger J.H."/>
            <person name="Madupu R."/>
            <person name="Ward N.L."/>
            <person name="Eisen J.A."/>
        </authorList>
    </citation>
    <scope>NUCLEOTIDE SEQUENCE [LARGE SCALE GENOMIC DNA]</scope>
    <source>
        <strain evidence="9">ATCC 27502 / DSM 5159 / P-2</strain>
    </source>
</reference>
<dbReference type="KEGG" id="tro:trd_0821"/>
<evidence type="ECO:0000256" key="3">
    <source>
        <dbReference type="ARBA" id="ARBA00023052"/>
    </source>
</evidence>
<dbReference type="PROSITE" id="PS00187">
    <property type="entry name" value="TPP_ENZYMES"/>
    <property type="match status" value="1"/>
</dbReference>
<dbReference type="EMBL" id="CP001275">
    <property type="protein sequence ID" value="ACM04708.1"/>
    <property type="molecule type" value="Genomic_DNA"/>
</dbReference>
<organism evidence="8 9">
    <name type="scientific">Thermomicrobium roseum (strain ATCC 27502 / DSM 5159 / P-2)</name>
    <dbReference type="NCBI Taxonomy" id="309801"/>
    <lineage>
        <taxon>Bacteria</taxon>
        <taxon>Pseudomonadati</taxon>
        <taxon>Thermomicrobiota</taxon>
        <taxon>Thermomicrobia</taxon>
        <taxon>Thermomicrobiales</taxon>
        <taxon>Thermomicrobiaceae</taxon>
        <taxon>Thermomicrobium</taxon>
    </lineage>
</organism>
<dbReference type="HOGENOM" id="CLU_013748_3_1_0"/>
<dbReference type="InterPro" id="IPR012001">
    <property type="entry name" value="Thiamin_PyroP_enz_TPP-bd_dom"/>
</dbReference>
<dbReference type="Pfam" id="PF02775">
    <property type="entry name" value="TPP_enzyme_C"/>
    <property type="match status" value="1"/>
</dbReference>
<dbReference type="PANTHER" id="PTHR18968:SF13">
    <property type="entry name" value="ACETOLACTATE SYNTHASE CATALYTIC SUBUNIT, MITOCHONDRIAL"/>
    <property type="match status" value="1"/>
</dbReference>
<dbReference type="InterPro" id="IPR045229">
    <property type="entry name" value="TPP_enz"/>
</dbReference>
<dbReference type="PANTHER" id="PTHR18968">
    <property type="entry name" value="THIAMINE PYROPHOSPHATE ENZYMES"/>
    <property type="match status" value="1"/>
</dbReference>
<accession>B9KZA7</accession>
<comment type="similarity">
    <text evidence="2 4">Belongs to the TPP enzyme family.</text>
</comment>
<dbReference type="GO" id="GO:0000287">
    <property type="term" value="F:magnesium ion binding"/>
    <property type="evidence" value="ECO:0007669"/>
    <property type="project" value="InterPro"/>
</dbReference>
<dbReference type="SUPFAM" id="SSF52467">
    <property type="entry name" value="DHS-like NAD/FAD-binding domain"/>
    <property type="match status" value="1"/>
</dbReference>
<dbReference type="GO" id="GO:0009099">
    <property type="term" value="P:L-valine biosynthetic process"/>
    <property type="evidence" value="ECO:0007669"/>
    <property type="project" value="TreeGrafter"/>
</dbReference>
<proteinExistence type="inferred from homology"/>
<dbReference type="FunFam" id="3.40.50.970:FF:000007">
    <property type="entry name" value="Acetolactate synthase"/>
    <property type="match status" value="1"/>
</dbReference>
<dbReference type="GO" id="GO:0005948">
    <property type="term" value="C:acetolactate synthase complex"/>
    <property type="evidence" value="ECO:0007669"/>
    <property type="project" value="TreeGrafter"/>
</dbReference>
<gene>
    <name evidence="8" type="ordered locus">trd_0821</name>
</gene>